<dbReference type="Pfam" id="PF00201">
    <property type="entry name" value="UDPGT"/>
    <property type="match status" value="1"/>
</dbReference>
<dbReference type="FunFam" id="3.40.50.2000:FF:000054">
    <property type="entry name" value="Glycosyltransferase"/>
    <property type="match status" value="1"/>
</dbReference>
<comment type="caution">
    <text evidence="6">The sequence shown here is derived from an EMBL/GenBank/DDBJ whole genome shotgun (WGS) entry which is preliminary data.</text>
</comment>
<evidence type="ECO:0000313" key="6">
    <source>
        <dbReference type="EMBL" id="KAL3813233.1"/>
    </source>
</evidence>
<keyword evidence="2 4" id="KW-0328">Glycosyltransferase</keyword>
<dbReference type="CDD" id="cd03784">
    <property type="entry name" value="GT1_Gtf-like"/>
    <property type="match status" value="1"/>
</dbReference>
<evidence type="ECO:0000256" key="4">
    <source>
        <dbReference type="RuleBase" id="RU003718"/>
    </source>
</evidence>
<dbReference type="Proteomes" id="UP001634393">
    <property type="component" value="Unassembled WGS sequence"/>
</dbReference>
<dbReference type="SUPFAM" id="SSF53756">
    <property type="entry name" value="UDP-Glycosyltransferase/glycogen phosphorylase"/>
    <property type="match status" value="1"/>
</dbReference>
<dbReference type="PROSITE" id="PS00375">
    <property type="entry name" value="UDPGT"/>
    <property type="match status" value="1"/>
</dbReference>
<gene>
    <name evidence="6" type="ORF">ACJIZ3_014501</name>
</gene>
<dbReference type="InterPro" id="IPR002213">
    <property type="entry name" value="UDP_glucos_trans"/>
</dbReference>
<sequence>MDISSKDLHVAILSSPGMGHLIPVLVLANRLAAAHKIKVTILLVTTGVDQPESNLLKLPLDQSLVELIKLPPVDISHLVGPSTQVVTQLCIMVREALPLLHSAIASMDRRPDALFVDHFGTDALPIAAEFNMAKYVYVPSTAWFTALTVYCPVLDKEIQGQFVDQQENLKIPGCKPVRPEDVVDPMLDRNDQQYNEYIKMGKQIPLFDGILLNSWEELEPKTLQSFKENHILSSLVNSPIYPIGPLTRPIEPAVSDHDLIQWLDKQPNESVIFVSFGSGGMLSAQQTIELACGLELSQQRFVWVIRPPTKGRVDDAFFNVGNGSDDNPDYLPDGFLTRIRDVGKLVPMWAQQVEILSHPSIGGFMSHCGWNSILESIISGVPIIAWPLYAEQRLNATLLTEELGVAVRPEVLPTKEVVGREEIEKMVRTIMEGKKGVVMRDNVKKLKIGAMNALGNNGSSYKSMCELVLDIIVRKGDIIGV</sequence>
<dbReference type="InterPro" id="IPR035595">
    <property type="entry name" value="UDP_glycos_trans_CS"/>
</dbReference>
<evidence type="ECO:0000256" key="1">
    <source>
        <dbReference type="ARBA" id="ARBA00009995"/>
    </source>
</evidence>
<keyword evidence="7" id="KW-1185">Reference proteome</keyword>
<dbReference type="PANTHER" id="PTHR48046:SF1">
    <property type="entry name" value="GLYCOSYLTRANSFERASE-RELATED"/>
    <property type="match status" value="1"/>
</dbReference>
<dbReference type="EMBL" id="JBJXBP010000008">
    <property type="protein sequence ID" value="KAL3813233.1"/>
    <property type="molecule type" value="Genomic_DNA"/>
</dbReference>
<comment type="similarity">
    <text evidence="1 4">Belongs to the UDP-glycosyltransferase family.</text>
</comment>
<dbReference type="GO" id="GO:0016757">
    <property type="term" value="F:glycosyltransferase activity"/>
    <property type="evidence" value="ECO:0007669"/>
    <property type="project" value="UniProtKB-KW"/>
</dbReference>
<name>A0ABD3RK10_9LAMI</name>
<dbReference type="Gene3D" id="3.40.50.2000">
    <property type="entry name" value="Glycogen Phosphorylase B"/>
    <property type="match status" value="2"/>
</dbReference>
<evidence type="ECO:0000256" key="2">
    <source>
        <dbReference type="ARBA" id="ARBA00022676"/>
    </source>
</evidence>
<dbReference type="FunFam" id="3.40.50.2000:FF:000051">
    <property type="entry name" value="Glycosyltransferase"/>
    <property type="match status" value="1"/>
</dbReference>
<protein>
    <recommendedName>
        <fullName evidence="5">Glycosyltransferase</fullName>
        <ecNumber evidence="5">2.4.1.-</ecNumber>
    </recommendedName>
</protein>
<organism evidence="6 7">
    <name type="scientific">Penstemon smallii</name>
    <dbReference type="NCBI Taxonomy" id="265156"/>
    <lineage>
        <taxon>Eukaryota</taxon>
        <taxon>Viridiplantae</taxon>
        <taxon>Streptophyta</taxon>
        <taxon>Embryophyta</taxon>
        <taxon>Tracheophyta</taxon>
        <taxon>Spermatophyta</taxon>
        <taxon>Magnoliopsida</taxon>
        <taxon>eudicotyledons</taxon>
        <taxon>Gunneridae</taxon>
        <taxon>Pentapetalae</taxon>
        <taxon>asterids</taxon>
        <taxon>lamiids</taxon>
        <taxon>Lamiales</taxon>
        <taxon>Plantaginaceae</taxon>
        <taxon>Cheloneae</taxon>
        <taxon>Penstemon</taxon>
    </lineage>
</organism>
<evidence type="ECO:0000256" key="5">
    <source>
        <dbReference type="RuleBase" id="RU362057"/>
    </source>
</evidence>
<evidence type="ECO:0000256" key="3">
    <source>
        <dbReference type="ARBA" id="ARBA00022679"/>
    </source>
</evidence>
<dbReference type="AlphaFoldDB" id="A0ABD3RK10"/>
<keyword evidence="3 4" id="KW-0808">Transferase</keyword>
<dbReference type="PANTHER" id="PTHR48046">
    <property type="entry name" value="UDP-GLYCOSYLTRANSFERASE 72E1"/>
    <property type="match status" value="1"/>
</dbReference>
<proteinExistence type="inferred from homology"/>
<accession>A0ABD3RK10</accession>
<dbReference type="EC" id="2.4.1.-" evidence="5"/>
<reference evidence="6 7" key="1">
    <citation type="submission" date="2024-12" db="EMBL/GenBank/DDBJ databases">
        <title>The unique morphological basis and parallel evolutionary history of personate flowers in Penstemon.</title>
        <authorList>
            <person name="Depatie T.H."/>
            <person name="Wessinger C.A."/>
        </authorList>
    </citation>
    <scope>NUCLEOTIDE SEQUENCE [LARGE SCALE GENOMIC DNA]</scope>
    <source>
        <strain evidence="6">WTNN_2</strain>
        <tissue evidence="6">Leaf</tissue>
    </source>
</reference>
<evidence type="ECO:0000313" key="7">
    <source>
        <dbReference type="Proteomes" id="UP001634393"/>
    </source>
</evidence>